<feature type="transmembrane region" description="Helical" evidence="1">
    <location>
        <begin position="122"/>
        <end position="143"/>
    </location>
</feature>
<keyword evidence="1" id="KW-0472">Membrane</keyword>
<feature type="transmembrane region" description="Helical" evidence="1">
    <location>
        <begin position="52"/>
        <end position="71"/>
    </location>
</feature>
<reference evidence="4" key="1">
    <citation type="journal article" date="2019" name="Int. J. Syst. Evol. Microbiol.">
        <title>The Global Catalogue of Microorganisms (GCM) 10K type strain sequencing project: providing services to taxonomists for standard genome sequencing and annotation.</title>
        <authorList>
            <consortium name="The Broad Institute Genomics Platform"/>
            <consortium name="The Broad Institute Genome Sequencing Center for Infectious Disease"/>
            <person name="Wu L."/>
            <person name="Ma J."/>
        </authorList>
    </citation>
    <scope>NUCLEOTIDE SEQUENCE [LARGE SCALE GENOMIC DNA]</scope>
    <source>
        <strain evidence="4">KCTC 52232</strain>
    </source>
</reference>
<dbReference type="GO" id="GO:0016746">
    <property type="term" value="F:acyltransferase activity"/>
    <property type="evidence" value="ECO:0007669"/>
    <property type="project" value="UniProtKB-KW"/>
</dbReference>
<feature type="transmembrane region" description="Helical" evidence="1">
    <location>
        <begin position="338"/>
        <end position="361"/>
    </location>
</feature>
<evidence type="ECO:0000259" key="2">
    <source>
        <dbReference type="Pfam" id="PF01757"/>
    </source>
</evidence>
<feature type="transmembrane region" description="Helical" evidence="1">
    <location>
        <begin position="183"/>
        <end position="202"/>
    </location>
</feature>
<feature type="transmembrane region" description="Helical" evidence="1">
    <location>
        <begin position="309"/>
        <end position="332"/>
    </location>
</feature>
<feature type="transmembrane region" description="Helical" evidence="1">
    <location>
        <begin position="268"/>
        <end position="288"/>
    </location>
</feature>
<keyword evidence="4" id="KW-1185">Reference proteome</keyword>
<evidence type="ECO:0000313" key="4">
    <source>
        <dbReference type="Proteomes" id="UP001597601"/>
    </source>
</evidence>
<dbReference type="Proteomes" id="UP001597601">
    <property type="component" value="Unassembled WGS sequence"/>
</dbReference>
<accession>A0ABW5XNM2</accession>
<protein>
    <submittedName>
        <fullName evidence="3">Acyltransferase family protein</fullName>
        <ecNumber evidence="3">2.3.-.-</ecNumber>
    </submittedName>
</protein>
<organism evidence="3 4">
    <name type="scientific">Mucilaginibacter antarcticus</name>
    <dbReference type="NCBI Taxonomy" id="1855725"/>
    <lineage>
        <taxon>Bacteria</taxon>
        <taxon>Pseudomonadati</taxon>
        <taxon>Bacteroidota</taxon>
        <taxon>Sphingobacteriia</taxon>
        <taxon>Sphingobacteriales</taxon>
        <taxon>Sphingobacteriaceae</taxon>
        <taxon>Mucilaginibacter</taxon>
    </lineage>
</organism>
<dbReference type="EC" id="2.3.-.-" evidence="3"/>
<evidence type="ECO:0000256" key="1">
    <source>
        <dbReference type="SAM" id="Phobius"/>
    </source>
</evidence>
<keyword evidence="3" id="KW-0012">Acyltransferase</keyword>
<keyword evidence="1" id="KW-0812">Transmembrane</keyword>
<dbReference type="PANTHER" id="PTHR23028">
    <property type="entry name" value="ACETYLTRANSFERASE"/>
    <property type="match status" value="1"/>
</dbReference>
<dbReference type="RefSeq" id="WP_377124665.1">
    <property type="nucleotide sequence ID" value="NZ_JBHUON010000005.1"/>
</dbReference>
<sequence>MISLKFGWIGVNIFFVLSGFLITRILVHNKHKSLKNYLAEFFYKRSIRIFPVYYLFIIVTPAVVFLLLFLVPDLSGNTIMQSGTAAIQHNWPYYLTYTYNLKLNLSHLVGITNFEDHFFGHLWSLSVEEQFYLAFPFVVYFASISTLKKVIIGIIILCPLIRLWSALYGVHMVTDKFWLGETLYTNTLCQADALAMGAALAVFPFKIDYPYRNFFAIISVWLLVGLICLFYLRKAGYFGVEGKSLGYNFPGYWLEQVTPYFLINMRAVYQYTLVNLLAVSLIAPAIAGKPLFPKVFKAKAISYLGKISYGIYLFHFPLIALFMVCASFYGGWQLLNTGLAAQLGIFILYMAMLILLAHLSYKYFEQKILSRYKYAYAKR</sequence>
<feature type="transmembrane region" description="Helical" evidence="1">
    <location>
        <begin position="6"/>
        <end position="27"/>
    </location>
</feature>
<keyword evidence="3" id="KW-0808">Transferase</keyword>
<proteinExistence type="predicted"/>
<dbReference type="InterPro" id="IPR050879">
    <property type="entry name" value="Acyltransferase_3"/>
</dbReference>
<dbReference type="EMBL" id="JBHUON010000005">
    <property type="protein sequence ID" value="MFD2864288.1"/>
    <property type="molecule type" value="Genomic_DNA"/>
</dbReference>
<dbReference type="InterPro" id="IPR002656">
    <property type="entry name" value="Acyl_transf_3_dom"/>
</dbReference>
<feature type="transmembrane region" description="Helical" evidence="1">
    <location>
        <begin position="214"/>
        <end position="232"/>
    </location>
</feature>
<feature type="transmembrane region" description="Helical" evidence="1">
    <location>
        <begin position="150"/>
        <end position="171"/>
    </location>
</feature>
<dbReference type="Pfam" id="PF01757">
    <property type="entry name" value="Acyl_transf_3"/>
    <property type="match status" value="1"/>
</dbReference>
<dbReference type="PANTHER" id="PTHR23028:SF53">
    <property type="entry name" value="ACYL_TRANSF_3 DOMAIN-CONTAINING PROTEIN"/>
    <property type="match status" value="1"/>
</dbReference>
<feature type="domain" description="Acyltransferase 3" evidence="2">
    <location>
        <begin position="9"/>
        <end position="354"/>
    </location>
</feature>
<gene>
    <name evidence="3" type="ORF">ACFSYC_06260</name>
</gene>
<evidence type="ECO:0000313" key="3">
    <source>
        <dbReference type="EMBL" id="MFD2864288.1"/>
    </source>
</evidence>
<comment type="caution">
    <text evidence="3">The sequence shown here is derived from an EMBL/GenBank/DDBJ whole genome shotgun (WGS) entry which is preliminary data.</text>
</comment>
<keyword evidence="1" id="KW-1133">Transmembrane helix</keyword>
<name>A0ABW5XNM2_9SPHI</name>